<dbReference type="AlphaFoldDB" id="A0A1E7XGC7"/>
<accession>A0A1E7XGC7</accession>
<organism evidence="1 2">
    <name type="scientific">Lentilactobacillus sunkii</name>
    <dbReference type="NCBI Taxonomy" id="481719"/>
    <lineage>
        <taxon>Bacteria</taxon>
        <taxon>Bacillati</taxon>
        <taxon>Bacillota</taxon>
        <taxon>Bacilli</taxon>
        <taxon>Lactobacillales</taxon>
        <taxon>Lactobacillaceae</taxon>
        <taxon>Lentilactobacillus</taxon>
    </lineage>
</organism>
<sequence>MINRTCTIQKAKKYLNEYHDWKIQSIVSSSQKASHECQVRIEALDRMSQVDESTALLADLLKDRYLNRWTLVKTCTDLAEKYDIGFISERTGYRYQNMALLIFAQTIPEQLVCVQ</sequence>
<evidence type="ECO:0000313" key="2">
    <source>
        <dbReference type="Proteomes" id="UP000177010"/>
    </source>
</evidence>
<evidence type="ECO:0008006" key="3">
    <source>
        <dbReference type="Google" id="ProtNLM"/>
    </source>
</evidence>
<dbReference type="EMBL" id="MIQE01000009">
    <property type="protein sequence ID" value="OFA12078.1"/>
    <property type="molecule type" value="Genomic_DNA"/>
</dbReference>
<comment type="caution">
    <text evidence="1">The sequence shown here is derived from an EMBL/GenBank/DDBJ whole genome shotgun (WGS) entry which is preliminary data.</text>
</comment>
<name>A0A1E7XGC7_9LACO</name>
<evidence type="ECO:0000313" key="1">
    <source>
        <dbReference type="EMBL" id="OFA12078.1"/>
    </source>
</evidence>
<gene>
    <name evidence="1" type="ORF">LASUN_06300</name>
</gene>
<proteinExistence type="predicted"/>
<reference evidence="1 2" key="1">
    <citation type="submission" date="2016-09" db="EMBL/GenBank/DDBJ databases">
        <title>Genome Sequence of Lactobacillus sunkii Strain CG01.</title>
        <authorList>
            <person name="Poehlein A."/>
            <person name="Gabris C."/>
            <person name="Bengelsdorf F.R."/>
            <person name="Duerre P."/>
            <person name="Daniel R."/>
        </authorList>
    </citation>
    <scope>NUCLEOTIDE SEQUENCE [LARGE SCALE GENOMIC DNA]</scope>
    <source>
        <strain evidence="1 2">CG_D</strain>
    </source>
</reference>
<dbReference type="RefSeq" id="WP_070367311.1">
    <property type="nucleotide sequence ID" value="NZ_JAZHVW010000012.1"/>
</dbReference>
<dbReference type="Proteomes" id="UP000177010">
    <property type="component" value="Unassembled WGS sequence"/>
</dbReference>
<protein>
    <recommendedName>
        <fullName evidence="3">Phage transcriptional regulator, ArpU family</fullName>
    </recommendedName>
</protein>